<evidence type="ECO:0000259" key="2">
    <source>
        <dbReference type="Pfam" id="PF24201"/>
    </source>
</evidence>
<evidence type="ECO:0000313" key="3">
    <source>
        <dbReference type="EMBL" id="MEA5367711.1"/>
    </source>
</evidence>
<dbReference type="Proteomes" id="UP001304298">
    <property type="component" value="Unassembled WGS sequence"/>
</dbReference>
<evidence type="ECO:0000256" key="1">
    <source>
        <dbReference type="SAM" id="MobiDB-lite"/>
    </source>
</evidence>
<reference evidence="3 4" key="1">
    <citation type="submission" date="2023-12" db="EMBL/GenBank/DDBJ databases">
        <title>Amycolatopsis sp. V23-08.</title>
        <authorList>
            <person name="Somphong A."/>
        </authorList>
    </citation>
    <scope>NUCLEOTIDE SEQUENCE [LARGE SCALE GENOMIC DNA]</scope>
    <source>
        <strain evidence="3 4">V23-08</strain>
    </source>
</reference>
<comment type="caution">
    <text evidence="3">The sequence shown here is derived from an EMBL/GenBank/DDBJ whole genome shotgun (WGS) entry which is preliminary data.</text>
</comment>
<dbReference type="RefSeq" id="WP_323337844.1">
    <property type="nucleotide sequence ID" value="NZ_JAYFSI010000027.1"/>
</dbReference>
<feature type="compositionally biased region" description="Low complexity" evidence="1">
    <location>
        <begin position="167"/>
        <end position="178"/>
    </location>
</feature>
<name>A0ABU5RN24_9PSEU</name>
<evidence type="ECO:0000313" key="4">
    <source>
        <dbReference type="Proteomes" id="UP001304298"/>
    </source>
</evidence>
<gene>
    <name evidence="3" type="ORF">VA596_49830</name>
</gene>
<dbReference type="InterPro" id="IPR055849">
    <property type="entry name" value="DUF7426"/>
</dbReference>
<protein>
    <recommendedName>
        <fullName evidence="2">DUF7426 domain-containing protein</fullName>
    </recommendedName>
</protein>
<feature type="domain" description="DUF7426" evidence="2">
    <location>
        <begin position="14"/>
        <end position="152"/>
    </location>
</feature>
<feature type="compositionally biased region" description="Basic residues" evidence="1">
    <location>
        <begin position="155"/>
        <end position="166"/>
    </location>
</feature>
<accession>A0ABU5RN24</accession>
<feature type="region of interest" description="Disordered" evidence="1">
    <location>
        <begin position="130"/>
        <end position="178"/>
    </location>
</feature>
<keyword evidence="4" id="KW-1185">Reference proteome</keyword>
<dbReference type="Pfam" id="PF24201">
    <property type="entry name" value="DUF7426"/>
    <property type="match status" value="1"/>
</dbReference>
<organism evidence="3 4">
    <name type="scientific">Amycolatopsis heterodermiae</name>
    <dbReference type="NCBI Taxonomy" id="3110235"/>
    <lineage>
        <taxon>Bacteria</taxon>
        <taxon>Bacillati</taxon>
        <taxon>Actinomycetota</taxon>
        <taxon>Actinomycetes</taxon>
        <taxon>Pseudonocardiales</taxon>
        <taxon>Pseudonocardiaceae</taxon>
        <taxon>Amycolatopsis</taxon>
    </lineage>
</organism>
<feature type="compositionally biased region" description="Low complexity" evidence="1">
    <location>
        <begin position="142"/>
        <end position="154"/>
    </location>
</feature>
<dbReference type="EMBL" id="JAYFSI010000027">
    <property type="protein sequence ID" value="MEA5367711.1"/>
    <property type="molecule type" value="Genomic_DNA"/>
</dbReference>
<sequence length="178" mass="19556">MTTFPDLSSFQADTTDEGLTLPINGTEYTFFSKLPFGRALQVQALRAEAERIVKARLAGEPAAAPSAEFLERMADYDETEIYLGLLGDEMRERLIADNVEYETVLHVGATLLAWHLNGEAVARRVWTFGKEADPNRPPAEASGTSTARTTSRSGSTKRKPRKRKPRNTPGPTTSTAGR</sequence>
<proteinExistence type="predicted"/>